<proteinExistence type="predicted"/>
<evidence type="ECO:0000256" key="1">
    <source>
        <dbReference type="SAM" id="MobiDB-lite"/>
    </source>
</evidence>
<dbReference type="GeneID" id="20172136"/>
<dbReference type="VEuPathDB" id="FungiDB:PPTG_01867"/>
<dbReference type="RefSeq" id="XP_008893510.1">
    <property type="nucleotide sequence ID" value="XM_008895262.1"/>
</dbReference>
<organism evidence="2 3">
    <name type="scientific">Phytophthora nicotianae (strain INRA-310)</name>
    <name type="common">Phytophthora parasitica</name>
    <dbReference type="NCBI Taxonomy" id="761204"/>
    <lineage>
        <taxon>Eukaryota</taxon>
        <taxon>Sar</taxon>
        <taxon>Stramenopiles</taxon>
        <taxon>Oomycota</taxon>
        <taxon>Peronosporomycetes</taxon>
        <taxon>Peronosporales</taxon>
        <taxon>Peronosporaceae</taxon>
        <taxon>Phytophthora</taxon>
    </lineage>
</organism>
<gene>
    <name evidence="2" type="ORF">PPTG_01867</name>
</gene>
<dbReference type="AlphaFoldDB" id="W2RAP6"/>
<protein>
    <submittedName>
        <fullName evidence="2">Uncharacterized protein</fullName>
    </submittedName>
</protein>
<reference evidence="2 3" key="2">
    <citation type="submission" date="2013-11" db="EMBL/GenBank/DDBJ databases">
        <title>The Genome Sequence of Phytophthora parasitica INRA-310.</title>
        <authorList>
            <consortium name="The Broad Institute Genomics Platform"/>
            <person name="Russ C."/>
            <person name="Tyler B."/>
            <person name="Panabieres F."/>
            <person name="Shan W."/>
            <person name="Tripathy S."/>
            <person name="Grunwald N."/>
            <person name="Machado M."/>
            <person name="Johnson C.S."/>
            <person name="Arredondo F."/>
            <person name="Hong C."/>
            <person name="Coffey M."/>
            <person name="Young S.K."/>
            <person name="Zeng Q."/>
            <person name="Gargeya S."/>
            <person name="Fitzgerald M."/>
            <person name="Abouelleil A."/>
            <person name="Alvarado L."/>
            <person name="Chapman S.B."/>
            <person name="Gainer-Dewar J."/>
            <person name="Goldberg J."/>
            <person name="Griggs A."/>
            <person name="Gujja S."/>
            <person name="Hansen M."/>
            <person name="Howarth C."/>
            <person name="Imamovic A."/>
            <person name="Ireland A."/>
            <person name="Larimer J."/>
            <person name="McCowan C."/>
            <person name="Murphy C."/>
            <person name="Pearson M."/>
            <person name="Poon T.W."/>
            <person name="Priest M."/>
            <person name="Roberts A."/>
            <person name="Saif S."/>
            <person name="Shea T."/>
            <person name="Sykes S."/>
            <person name="Wortman J."/>
            <person name="Nusbaum C."/>
            <person name="Birren B."/>
        </authorList>
    </citation>
    <scope>NUCLEOTIDE SEQUENCE [LARGE SCALE GENOMIC DNA]</scope>
    <source>
        <strain evidence="2 3">INRA-310</strain>
    </source>
</reference>
<dbReference type="STRING" id="761204.W2RAP6"/>
<sequence length="119" mass="12956">MAFENPPTSASELTSLPAMGWIRFAKDLFDGRIEQICIPSEIERMESEAEELRELHAANTTESKEDTLSAKTKKQCFDERELGLTEVESLLRFSAGAQGRAPGSDSCGTSAGQGNTARD</sequence>
<feature type="region of interest" description="Disordered" evidence="1">
    <location>
        <begin position="95"/>
        <end position="119"/>
    </location>
</feature>
<dbReference type="OrthoDB" id="122480at2759"/>
<accession>W2RAP6</accession>
<reference evidence="3" key="1">
    <citation type="submission" date="2011-12" db="EMBL/GenBank/DDBJ databases">
        <authorList>
            <consortium name="The Broad Institute Genome Sequencing Platform"/>
            <person name="Russ C."/>
            <person name="Tyler B."/>
            <person name="Panabieres F."/>
            <person name="Shan W."/>
            <person name="Tripathy S."/>
            <person name="Grunwald N."/>
            <person name="Machado M."/>
            <person name="Young S.K."/>
            <person name="Zeng Q."/>
            <person name="Gargeya S."/>
            <person name="Fitzgerald M."/>
            <person name="Haas B."/>
            <person name="Abouelleil A."/>
            <person name="Alvarado L."/>
            <person name="Arachchi H.M."/>
            <person name="Berlin A."/>
            <person name="Chapman S.B."/>
            <person name="Gearin G."/>
            <person name="Goldberg J."/>
            <person name="Griggs A."/>
            <person name="Gujja S."/>
            <person name="Hansen M."/>
            <person name="Heiman D."/>
            <person name="Howarth C."/>
            <person name="Larimer J."/>
            <person name="Lui A."/>
            <person name="MacDonald P.J.P."/>
            <person name="McCowen C."/>
            <person name="Montmayeur A."/>
            <person name="Murphy C."/>
            <person name="Neiman D."/>
            <person name="Pearson M."/>
            <person name="Priest M."/>
            <person name="Roberts A."/>
            <person name="Saif S."/>
            <person name="Shea T."/>
            <person name="Sisk P."/>
            <person name="Stolte C."/>
            <person name="Sykes S."/>
            <person name="Wortman J."/>
            <person name="Nusbaum C."/>
            <person name="Birren B."/>
        </authorList>
    </citation>
    <scope>NUCLEOTIDE SEQUENCE [LARGE SCALE GENOMIC DNA]</scope>
    <source>
        <strain evidence="3">INRA-310</strain>
    </source>
</reference>
<name>W2RAP6_PHYN3</name>
<feature type="compositionally biased region" description="Polar residues" evidence="1">
    <location>
        <begin position="106"/>
        <end position="119"/>
    </location>
</feature>
<dbReference type="EMBL" id="KI669563">
    <property type="protein sequence ID" value="ETN21764.1"/>
    <property type="molecule type" value="Genomic_DNA"/>
</dbReference>
<evidence type="ECO:0000313" key="3">
    <source>
        <dbReference type="Proteomes" id="UP000018817"/>
    </source>
</evidence>
<evidence type="ECO:0000313" key="2">
    <source>
        <dbReference type="EMBL" id="ETN21764.1"/>
    </source>
</evidence>
<dbReference type="Proteomes" id="UP000018817">
    <property type="component" value="Unassembled WGS sequence"/>
</dbReference>
<dbReference type="OMA" id="QCFDERE"/>